<dbReference type="OMA" id="WVAGTEK"/>
<evidence type="ECO:0000256" key="3">
    <source>
        <dbReference type="ARBA" id="ARBA00023015"/>
    </source>
</evidence>
<feature type="compositionally biased region" description="Basic and acidic residues" evidence="8">
    <location>
        <begin position="489"/>
        <end position="500"/>
    </location>
</feature>
<dbReference type="EMBL" id="LFYR01000980">
    <property type="protein sequence ID" value="KMZ66468.1"/>
    <property type="molecule type" value="Genomic_DNA"/>
</dbReference>
<feature type="region of interest" description="Disordered" evidence="8">
    <location>
        <begin position="434"/>
        <end position="500"/>
    </location>
</feature>
<dbReference type="InterPro" id="IPR045084">
    <property type="entry name" value="AIB/MYC-like"/>
</dbReference>
<dbReference type="InterPro" id="IPR036638">
    <property type="entry name" value="HLH_DNA-bd_sf"/>
</dbReference>
<dbReference type="PROSITE" id="PS50888">
    <property type="entry name" value="BHLH"/>
    <property type="match status" value="1"/>
</dbReference>
<dbReference type="GO" id="GO:0003700">
    <property type="term" value="F:DNA-binding transcription factor activity"/>
    <property type="evidence" value="ECO:0000318"/>
    <property type="project" value="GO_Central"/>
</dbReference>
<evidence type="ECO:0000256" key="4">
    <source>
        <dbReference type="ARBA" id="ARBA00023163"/>
    </source>
</evidence>
<evidence type="ECO:0000259" key="9">
    <source>
        <dbReference type="PROSITE" id="PS50888"/>
    </source>
</evidence>
<dbReference type="Pfam" id="PF22754">
    <property type="entry name" value="bHLH-TF_ACT-like_plant"/>
    <property type="match status" value="1"/>
</dbReference>
<keyword evidence="4 6" id="KW-0804">Transcription</keyword>
<reference evidence="11" key="1">
    <citation type="journal article" date="2016" name="Nature">
        <title>The genome of the seagrass Zostera marina reveals angiosperm adaptation to the sea.</title>
        <authorList>
            <person name="Olsen J.L."/>
            <person name="Rouze P."/>
            <person name="Verhelst B."/>
            <person name="Lin Y.-C."/>
            <person name="Bayer T."/>
            <person name="Collen J."/>
            <person name="Dattolo E."/>
            <person name="De Paoli E."/>
            <person name="Dittami S."/>
            <person name="Maumus F."/>
            <person name="Michel G."/>
            <person name="Kersting A."/>
            <person name="Lauritano C."/>
            <person name="Lohaus R."/>
            <person name="Toepel M."/>
            <person name="Tonon T."/>
            <person name="Vanneste K."/>
            <person name="Amirebrahimi M."/>
            <person name="Brakel J."/>
            <person name="Bostroem C."/>
            <person name="Chovatia M."/>
            <person name="Grimwood J."/>
            <person name="Jenkins J.W."/>
            <person name="Jueterbock A."/>
            <person name="Mraz A."/>
            <person name="Stam W.T."/>
            <person name="Tice H."/>
            <person name="Bornberg-Bauer E."/>
            <person name="Green P.J."/>
            <person name="Pearson G.A."/>
            <person name="Procaccini G."/>
            <person name="Duarte C.M."/>
            <person name="Schmutz J."/>
            <person name="Reusch T.B.H."/>
            <person name="Van de Peer Y."/>
        </authorList>
    </citation>
    <scope>NUCLEOTIDE SEQUENCE [LARGE SCALE GENOMIC DNA]</scope>
    <source>
        <strain evidence="11">cv. Finnish</strain>
    </source>
</reference>
<dbReference type="InterPro" id="IPR011598">
    <property type="entry name" value="bHLH_dom"/>
</dbReference>
<evidence type="ECO:0000313" key="11">
    <source>
        <dbReference type="Proteomes" id="UP000036987"/>
    </source>
</evidence>
<dbReference type="InterPro" id="IPR054502">
    <property type="entry name" value="bHLH-TF_ACT-like_plant"/>
</dbReference>
<comment type="similarity">
    <text evidence="2">Belongs to the bHLH protein family.</text>
</comment>
<evidence type="ECO:0000256" key="7">
    <source>
        <dbReference type="SAM" id="Coils"/>
    </source>
</evidence>
<feature type="domain" description="BHLH" evidence="9">
    <location>
        <begin position="492"/>
        <end position="541"/>
    </location>
</feature>
<feature type="coiled-coil region" evidence="7">
    <location>
        <begin position="538"/>
        <end position="565"/>
    </location>
</feature>
<dbReference type="InterPro" id="IPR025610">
    <property type="entry name" value="MYC/MYB_N"/>
</dbReference>
<accession>A0A0K9PBL1</accession>
<comment type="subcellular location">
    <subcellularLocation>
        <location evidence="1 6">Nucleus</location>
    </subcellularLocation>
</comment>
<dbReference type="SMART" id="SM00353">
    <property type="entry name" value="HLH"/>
    <property type="match status" value="1"/>
</dbReference>
<dbReference type="GO" id="GO:0000976">
    <property type="term" value="F:transcription cis-regulatory region binding"/>
    <property type="evidence" value="ECO:0000318"/>
    <property type="project" value="GO_Central"/>
</dbReference>
<comment type="caution">
    <text evidence="10">The sequence shown here is derived from an EMBL/GenBank/DDBJ whole genome shotgun (WGS) entry which is preliminary data.</text>
</comment>
<dbReference type="OrthoDB" id="1926382at2759"/>
<dbReference type="GO" id="GO:0046983">
    <property type="term" value="F:protein dimerization activity"/>
    <property type="evidence" value="ECO:0007669"/>
    <property type="project" value="InterPro"/>
</dbReference>
<keyword evidence="3 6" id="KW-0805">Transcription regulation</keyword>
<dbReference type="STRING" id="29655.A0A0K9PBL1"/>
<dbReference type="Pfam" id="PF00010">
    <property type="entry name" value="HLH"/>
    <property type="match status" value="1"/>
</dbReference>
<evidence type="ECO:0000313" key="10">
    <source>
        <dbReference type="EMBL" id="KMZ66468.1"/>
    </source>
</evidence>
<name>A0A0K9PBL1_ZOSMR</name>
<gene>
    <name evidence="10" type="ORF">ZOSMA_29G01200</name>
</gene>
<dbReference type="CDD" id="cd11449">
    <property type="entry name" value="bHLH_AtAIB_like"/>
    <property type="match status" value="1"/>
</dbReference>
<evidence type="ECO:0000256" key="2">
    <source>
        <dbReference type="ARBA" id="ARBA00005510"/>
    </source>
</evidence>
<dbReference type="AlphaFoldDB" id="A0A0K9PBL1"/>
<dbReference type="Gene3D" id="4.10.280.10">
    <property type="entry name" value="Helix-loop-helix DNA-binding domain"/>
    <property type="match status" value="1"/>
</dbReference>
<keyword evidence="7" id="KW-0175">Coiled coil</keyword>
<sequence length="662" mass="71626">MNVNTWTDDNASMVDAFLNSSSDIQSFNWGLTPATPQVHQLIPSQPQLQLQPSSSATTTTITTNNINNDTRNGSFFNQDSLQQRLQLLIDGSMESWTYAIFWQSSFEPVSNTSMLGWGDGYYRGCEDEKKTLAVPGTEEYIAVQAHRKNVLRELNSLISGPSTSGEDSVGDEVTDTEWFFLVSMTQSFVTGIGLPGMAFFTGVPSWVAGTDQLVSTPCERARHAQVSGMQTLVCVPVGNGVVELGSTEIIFQNSGILNKVRLVFNFDVQDGGGGGGGGGGGVSSGSWMLPPSTPVVCQQRDNDPSSRWISDPSPSVVKINNTPATVGLSSASKTSVVVPYEKENRIGAGTGKEAGGPTQIPQNNDNYFSRELNLSNFKPESTSEIFNFSDANRREHSSASAATAAAFSYQQPNRSKGSNEEGILSFSSTLVGGRISSSIPDPSSGAGRGAADSDLSDIDASVKEVESTPPPPVAVEEKRPKKRGRKPANGRDEPLNHVEAERQRREKLNQRFYALRAVVPNVSKMDKASLLGDAISYINELRSKMQTLEIDNENLQSSLHSVKNKTVNRSSAASNATKSCPGLLDVDVRIVDRDAMIRIQCSKKNHPAARLMSALMDLDLEVSYASLSVVKDTMVQQVTIRMNNRILTKESLTAILISKFAE</sequence>
<keyword evidence="11" id="KW-1185">Reference proteome</keyword>
<dbReference type="SUPFAM" id="SSF47459">
    <property type="entry name" value="HLH, helix-loop-helix DNA-binding domain"/>
    <property type="match status" value="1"/>
</dbReference>
<evidence type="ECO:0000256" key="6">
    <source>
        <dbReference type="RuleBase" id="RU369104"/>
    </source>
</evidence>
<feature type="region of interest" description="Disordered" evidence="8">
    <location>
        <begin position="274"/>
        <end position="314"/>
    </location>
</feature>
<dbReference type="Pfam" id="PF14215">
    <property type="entry name" value="bHLH-MYC_N"/>
    <property type="match status" value="1"/>
</dbReference>
<organism evidence="10 11">
    <name type="scientific">Zostera marina</name>
    <name type="common">Eelgrass</name>
    <dbReference type="NCBI Taxonomy" id="29655"/>
    <lineage>
        <taxon>Eukaryota</taxon>
        <taxon>Viridiplantae</taxon>
        <taxon>Streptophyta</taxon>
        <taxon>Embryophyta</taxon>
        <taxon>Tracheophyta</taxon>
        <taxon>Spermatophyta</taxon>
        <taxon>Magnoliopsida</taxon>
        <taxon>Liliopsida</taxon>
        <taxon>Zosteraceae</taxon>
        <taxon>Zostera</taxon>
    </lineage>
</organism>
<feature type="region of interest" description="Disordered" evidence="8">
    <location>
        <begin position="347"/>
        <end position="366"/>
    </location>
</feature>
<evidence type="ECO:0000256" key="1">
    <source>
        <dbReference type="ARBA" id="ARBA00004123"/>
    </source>
</evidence>
<evidence type="ECO:0000256" key="5">
    <source>
        <dbReference type="ARBA" id="ARBA00023242"/>
    </source>
</evidence>
<dbReference type="PANTHER" id="PTHR11514:SF43">
    <property type="entry name" value="TRANSCRIPTION FACTOR MYC2"/>
    <property type="match status" value="1"/>
</dbReference>
<dbReference type="FunFam" id="4.10.280.10:FF:000078">
    <property type="entry name" value="Transcription factor bHLH13"/>
    <property type="match status" value="1"/>
</dbReference>
<evidence type="ECO:0000256" key="8">
    <source>
        <dbReference type="SAM" id="MobiDB-lite"/>
    </source>
</evidence>
<proteinExistence type="inferred from homology"/>
<keyword evidence="5 6" id="KW-0539">Nucleus</keyword>
<dbReference type="Proteomes" id="UP000036987">
    <property type="component" value="Unassembled WGS sequence"/>
</dbReference>
<dbReference type="GO" id="GO:0005634">
    <property type="term" value="C:nucleus"/>
    <property type="evidence" value="ECO:0000318"/>
    <property type="project" value="GO_Central"/>
</dbReference>
<dbReference type="PANTHER" id="PTHR11514">
    <property type="entry name" value="MYC"/>
    <property type="match status" value="1"/>
</dbReference>
<dbReference type="GO" id="GO:0006355">
    <property type="term" value="P:regulation of DNA-templated transcription"/>
    <property type="evidence" value="ECO:0000318"/>
    <property type="project" value="GO_Central"/>
</dbReference>
<feature type="compositionally biased region" description="Gly residues" evidence="8">
    <location>
        <begin position="274"/>
        <end position="283"/>
    </location>
</feature>
<protein>
    <recommendedName>
        <fullName evidence="6">Transcription factor</fullName>
        <shortName evidence="6">bHLH transcription factor</shortName>
    </recommendedName>
    <alternativeName>
        <fullName evidence="6">Basic helix-loop-helix protein</fullName>
    </alternativeName>
</protein>